<feature type="transmembrane region" description="Helical" evidence="10">
    <location>
        <begin position="161"/>
        <end position="181"/>
    </location>
</feature>
<keyword evidence="10" id="KW-0472">Membrane</keyword>
<dbReference type="Pfam" id="PF02518">
    <property type="entry name" value="HATPase_c"/>
    <property type="match status" value="1"/>
</dbReference>
<dbReference type="EMBL" id="WQLW01000002">
    <property type="protein sequence ID" value="MVO08158.1"/>
    <property type="molecule type" value="Genomic_DNA"/>
</dbReference>
<dbReference type="Gene3D" id="1.20.5.1930">
    <property type="match status" value="1"/>
</dbReference>
<protein>
    <recommendedName>
        <fullName evidence="2">histidine kinase</fullName>
        <ecNumber evidence="2">2.7.13.3</ecNumber>
    </recommendedName>
</protein>
<keyword evidence="10" id="KW-1133">Transmembrane helix</keyword>
<evidence type="ECO:0000256" key="9">
    <source>
        <dbReference type="SAM" id="Coils"/>
    </source>
</evidence>
<dbReference type="GO" id="GO:0046983">
    <property type="term" value="F:protein dimerization activity"/>
    <property type="evidence" value="ECO:0007669"/>
    <property type="project" value="InterPro"/>
</dbReference>
<dbReference type="CDD" id="cd16917">
    <property type="entry name" value="HATPase_UhpB-NarQ-NarX-like"/>
    <property type="match status" value="1"/>
</dbReference>
<dbReference type="InterPro" id="IPR050482">
    <property type="entry name" value="Sensor_HK_TwoCompSys"/>
</dbReference>
<reference evidence="13" key="1">
    <citation type="submission" date="2019-05" db="EMBL/GenBank/DDBJ databases">
        <title>Flavobacterium profundi sp. nov., isolated from a deep-sea seamount.</title>
        <authorList>
            <person name="Zhang D.-C."/>
        </authorList>
    </citation>
    <scope>NUCLEOTIDE SEQUENCE [LARGE SCALE GENOMIC DNA]</scope>
    <source>
        <strain evidence="13">TP390</strain>
    </source>
</reference>
<evidence type="ECO:0000256" key="2">
    <source>
        <dbReference type="ARBA" id="ARBA00012438"/>
    </source>
</evidence>
<keyword evidence="9" id="KW-0175">Coiled coil</keyword>
<feature type="transmembrane region" description="Helical" evidence="10">
    <location>
        <begin position="193"/>
        <end position="213"/>
    </location>
</feature>
<evidence type="ECO:0000313" key="12">
    <source>
        <dbReference type="EMBL" id="MVO08158.1"/>
    </source>
</evidence>
<evidence type="ECO:0000256" key="10">
    <source>
        <dbReference type="SAM" id="Phobius"/>
    </source>
</evidence>
<dbReference type="GO" id="GO:0000155">
    <property type="term" value="F:phosphorelay sensor kinase activity"/>
    <property type="evidence" value="ECO:0007669"/>
    <property type="project" value="InterPro"/>
</dbReference>
<keyword evidence="5" id="KW-0547">Nucleotide-binding</keyword>
<keyword evidence="10" id="KW-0812">Transmembrane</keyword>
<feature type="transmembrane region" description="Helical" evidence="10">
    <location>
        <begin position="6"/>
        <end position="25"/>
    </location>
</feature>
<keyword evidence="13" id="KW-1185">Reference proteome</keyword>
<evidence type="ECO:0000256" key="7">
    <source>
        <dbReference type="ARBA" id="ARBA00022840"/>
    </source>
</evidence>
<dbReference type="EC" id="2.7.13.3" evidence="2"/>
<dbReference type="InterPro" id="IPR011712">
    <property type="entry name" value="Sig_transdc_His_kin_sub3_dim/P"/>
</dbReference>
<dbReference type="Pfam" id="PF07695">
    <property type="entry name" value="7TMR-DISM_7TM"/>
    <property type="match status" value="1"/>
</dbReference>
<feature type="transmembrane region" description="Helical" evidence="10">
    <location>
        <begin position="129"/>
        <end position="149"/>
    </location>
</feature>
<evidence type="ECO:0000313" key="13">
    <source>
        <dbReference type="Proteomes" id="UP000431264"/>
    </source>
</evidence>
<dbReference type="PANTHER" id="PTHR24421">
    <property type="entry name" value="NITRATE/NITRITE SENSOR PROTEIN NARX-RELATED"/>
    <property type="match status" value="1"/>
</dbReference>
<keyword evidence="4" id="KW-0808">Transferase</keyword>
<evidence type="ECO:0000259" key="11">
    <source>
        <dbReference type="PROSITE" id="PS50109"/>
    </source>
</evidence>
<dbReference type="InterPro" id="IPR003594">
    <property type="entry name" value="HATPase_dom"/>
</dbReference>
<dbReference type="GO" id="GO:0016020">
    <property type="term" value="C:membrane"/>
    <property type="evidence" value="ECO:0007669"/>
    <property type="project" value="InterPro"/>
</dbReference>
<dbReference type="InterPro" id="IPR005467">
    <property type="entry name" value="His_kinase_dom"/>
</dbReference>
<gene>
    <name evidence="12" type="ORF">GOQ30_03135</name>
</gene>
<keyword evidence="8" id="KW-0902">Two-component regulatory system</keyword>
<dbReference type="InterPro" id="IPR036890">
    <property type="entry name" value="HATPase_C_sf"/>
</dbReference>
<name>A0A6I4IF20_9FLAO</name>
<dbReference type="SUPFAM" id="SSF55874">
    <property type="entry name" value="ATPase domain of HSP90 chaperone/DNA topoisomerase II/histidine kinase"/>
    <property type="match status" value="1"/>
</dbReference>
<feature type="coiled-coil region" evidence="9">
    <location>
        <begin position="229"/>
        <end position="256"/>
    </location>
</feature>
<evidence type="ECO:0000256" key="6">
    <source>
        <dbReference type="ARBA" id="ARBA00022777"/>
    </source>
</evidence>
<feature type="domain" description="Histidine kinase" evidence="11">
    <location>
        <begin position="256"/>
        <end position="442"/>
    </location>
</feature>
<dbReference type="OrthoDB" id="9778366at2"/>
<comment type="caution">
    <text evidence="12">The sequence shown here is derived from an EMBL/GenBank/DDBJ whole genome shotgun (WGS) entry which is preliminary data.</text>
</comment>
<dbReference type="AlphaFoldDB" id="A0A6I4IF20"/>
<accession>A0A6I4IF20</accession>
<evidence type="ECO:0000256" key="3">
    <source>
        <dbReference type="ARBA" id="ARBA00022553"/>
    </source>
</evidence>
<dbReference type="Pfam" id="PF07730">
    <property type="entry name" value="HisKA_3"/>
    <property type="match status" value="1"/>
</dbReference>
<proteinExistence type="predicted"/>
<feature type="transmembrane region" description="Helical" evidence="10">
    <location>
        <begin position="102"/>
        <end position="123"/>
    </location>
</feature>
<organism evidence="12 13">
    <name type="scientific">Flavobacterium profundi</name>
    <dbReference type="NCBI Taxonomy" id="1774945"/>
    <lineage>
        <taxon>Bacteria</taxon>
        <taxon>Pseudomonadati</taxon>
        <taxon>Bacteroidota</taxon>
        <taxon>Flavobacteriia</taxon>
        <taxon>Flavobacteriales</taxon>
        <taxon>Flavobacteriaceae</taxon>
        <taxon>Flavobacterium</taxon>
    </lineage>
</organism>
<sequence length="452" mass="53101">MLFFLWYAALSYLILFTIISGCIYWYTKEKSFKYYVFYSTFLLAYLSTKDERIYIPLSKIIDSDILLHYNWLIQVVFYSFYFIFALYFLDFQKFLPKVFKKVRLFLFAVIGLFLVFAFVSIHYHLYTLFFSLFTYFYLPIVLLLFFYFFPLALKHSDKHKYFLLTGIIAYIVFALLAFILSYHKLHDYQPLQYFIIGIIIETFCFSLGLAYKIKLINDESVKQKNEQLKTRHQLEITKLNALIEGEEKERNRIAQDLHDGINGDLSAIKFQLMAFKNKLANDVGKENLDKSIAMIDTTCEQVRTISHNLTPYTISQYGLSVALEQFCNKMNHSSLSIDYQWFGEDLVLPKNRETSLYRIVQELVQNAIKHAKAKEILVYCNNLEEFLNITIEDDGIGFDENKQTKGIGLINIEKRVNYLNAKMEIESSNQGTTILISIPLKTNNYDFNSHNG</sequence>
<feature type="transmembrane region" description="Helical" evidence="10">
    <location>
        <begin position="68"/>
        <end position="90"/>
    </location>
</feature>
<dbReference type="Gene3D" id="3.30.565.10">
    <property type="entry name" value="Histidine kinase-like ATPase, C-terminal domain"/>
    <property type="match status" value="1"/>
</dbReference>
<dbReference type="GO" id="GO:0005524">
    <property type="term" value="F:ATP binding"/>
    <property type="evidence" value="ECO:0007669"/>
    <property type="project" value="UniProtKB-KW"/>
</dbReference>
<comment type="catalytic activity">
    <reaction evidence="1">
        <text>ATP + protein L-histidine = ADP + protein N-phospho-L-histidine.</text>
        <dbReference type="EC" id="2.7.13.3"/>
    </reaction>
</comment>
<dbReference type="InterPro" id="IPR011623">
    <property type="entry name" value="7TMR_DISM_rcpt_extracell_dom1"/>
</dbReference>
<evidence type="ECO:0000256" key="8">
    <source>
        <dbReference type="ARBA" id="ARBA00023012"/>
    </source>
</evidence>
<dbReference type="PROSITE" id="PS50109">
    <property type="entry name" value="HIS_KIN"/>
    <property type="match status" value="1"/>
</dbReference>
<evidence type="ECO:0000256" key="5">
    <source>
        <dbReference type="ARBA" id="ARBA00022741"/>
    </source>
</evidence>
<dbReference type="SMART" id="SM00387">
    <property type="entry name" value="HATPase_c"/>
    <property type="match status" value="1"/>
</dbReference>
<dbReference type="RefSeq" id="WP_140996559.1">
    <property type="nucleotide sequence ID" value="NZ_VDCZ01000002.1"/>
</dbReference>
<keyword evidence="6" id="KW-0418">Kinase</keyword>
<dbReference type="Proteomes" id="UP000431264">
    <property type="component" value="Unassembled WGS sequence"/>
</dbReference>
<evidence type="ECO:0000256" key="1">
    <source>
        <dbReference type="ARBA" id="ARBA00000085"/>
    </source>
</evidence>
<keyword evidence="7" id="KW-0067">ATP-binding</keyword>
<keyword evidence="3" id="KW-0597">Phosphoprotein</keyword>
<evidence type="ECO:0000256" key="4">
    <source>
        <dbReference type="ARBA" id="ARBA00022679"/>
    </source>
</evidence>
<dbReference type="PANTHER" id="PTHR24421:SF10">
    <property type="entry name" value="NITRATE_NITRITE SENSOR PROTEIN NARQ"/>
    <property type="match status" value="1"/>
</dbReference>